<evidence type="ECO:0000259" key="1">
    <source>
        <dbReference type="PROSITE" id="PS50206"/>
    </source>
</evidence>
<dbReference type="InterPro" id="IPR001763">
    <property type="entry name" value="Rhodanese-like_dom"/>
</dbReference>
<dbReference type="PANTHER" id="PTHR43031">
    <property type="entry name" value="FAD-DEPENDENT OXIDOREDUCTASE"/>
    <property type="match status" value="1"/>
</dbReference>
<reference evidence="2" key="1">
    <citation type="submission" date="2023-07" db="EMBL/GenBank/DDBJ databases">
        <title>Between Cages and Wild: Unraveling the Impact of Captivity on Animal Microbiomes and Antimicrobial Resistance.</title>
        <authorList>
            <person name="Schmartz G.P."/>
            <person name="Rehner J."/>
            <person name="Schuff M.J."/>
            <person name="Becker S.L."/>
            <person name="Kravczyk M."/>
            <person name="Gurevich A."/>
            <person name="Francke R."/>
            <person name="Mueller R."/>
            <person name="Keller V."/>
            <person name="Keller A."/>
        </authorList>
    </citation>
    <scope>NUCLEOTIDE SEQUENCE</scope>
    <source>
        <strain evidence="2">S39M_St_73</strain>
    </source>
</reference>
<dbReference type="InterPro" id="IPR036873">
    <property type="entry name" value="Rhodanese-like_dom_sf"/>
</dbReference>
<dbReference type="AlphaFoldDB" id="A0AA43UDE4"/>
<dbReference type="PANTHER" id="PTHR43031:SF17">
    <property type="entry name" value="SULFURTRANSFERASE YTWF-RELATED"/>
    <property type="match status" value="1"/>
</dbReference>
<name>A0AA43UDE4_9LACT</name>
<dbReference type="Gene3D" id="3.40.250.10">
    <property type="entry name" value="Rhodanese-like domain"/>
    <property type="match status" value="1"/>
</dbReference>
<dbReference type="Pfam" id="PF00581">
    <property type="entry name" value="Rhodanese"/>
    <property type="match status" value="1"/>
</dbReference>
<dbReference type="PROSITE" id="PS50206">
    <property type="entry name" value="RHODANESE_3"/>
    <property type="match status" value="1"/>
</dbReference>
<evidence type="ECO:0000313" key="3">
    <source>
        <dbReference type="Proteomes" id="UP001171751"/>
    </source>
</evidence>
<keyword evidence="3" id="KW-1185">Reference proteome</keyword>
<accession>A0AA43UDE4</accession>
<protein>
    <submittedName>
        <fullName evidence="2">Rhodanese-like domain-containing protein</fullName>
    </submittedName>
</protein>
<evidence type="ECO:0000313" key="2">
    <source>
        <dbReference type="EMBL" id="MDO5457945.1"/>
    </source>
</evidence>
<dbReference type="SMART" id="SM00450">
    <property type="entry name" value="RHOD"/>
    <property type="match status" value="1"/>
</dbReference>
<gene>
    <name evidence="2" type="ORF">Q4F26_06305</name>
</gene>
<dbReference type="CDD" id="cd00158">
    <property type="entry name" value="RHOD"/>
    <property type="match status" value="1"/>
</dbReference>
<dbReference type="Proteomes" id="UP001171751">
    <property type="component" value="Unassembled WGS sequence"/>
</dbReference>
<dbReference type="EMBL" id="JAUNQW010000038">
    <property type="protein sequence ID" value="MDO5457945.1"/>
    <property type="molecule type" value="Genomic_DNA"/>
</dbReference>
<comment type="caution">
    <text evidence="2">The sequence shown here is derived from an EMBL/GenBank/DDBJ whole genome shotgun (WGS) entry which is preliminary data.</text>
</comment>
<proteinExistence type="predicted"/>
<dbReference type="InterPro" id="IPR050229">
    <property type="entry name" value="GlpE_sulfurtransferase"/>
</dbReference>
<feature type="domain" description="Rhodanese" evidence="1">
    <location>
        <begin position="19"/>
        <end position="99"/>
    </location>
</feature>
<dbReference type="SUPFAM" id="SSF52821">
    <property type="entry name" value="Rhodanese/Cell cycle control phosphatase"/>
    <property type="match status" value="1"/>
</dbReference>
<sequence length="101" mass="11187">MLFFNKVNTITPHELQDKLSENPTIIDVREVHEFASGHISQAKNIPLGQIAQYESDQPTYVICHSGMRSKQAAKVLEKKGLDVTSVSGGMAHWTGPIKKGR</sequence>
<organism evidence="2 3">
    <name type="scientific">Atopococcus tabaci</name>
    <dbReference type="NCBI Taxonomy" id="269774"/>
    <lineage>
        <taxon>Bacteria</taxon>
        <taxon>Bacillati</taxon>
        <taxon>Bacillota</taxon>
        <taxon>Bacilli</taxon>
        <taxon>Lactobacillales</taxon>
        <taxon>Carnobacteriaceae</taxon>
        <taxon>Atopococcus</taxon>
    </lineage>
</organism>